<keyword evidence="2" id="KW-0677">Repeat</keyword>
<dbReference type="PANTHER" id="PTHR34524:SF6">
    <property type="entry name" value="CALCYPHOSINE LIKE"/>
    <property type="match status" value="1"/>
</dbReference>
<dbReference type="AlphaFoldDB" id="A0A8S1RDM0"/>
<feature type="domain" description="EF-hand" evidence="4">
    <location>
        <begin position="179"/>
        <end position="214"/>
    </location>
</feature>
<keyword evidence="3" id="KW-0106">Calcium</keyword>
<keyword evidence="6" id="KW-1185">Reference proteome</keyword>
<dbReference type="PROSITE" id="PS00018">
    <property type="entry name" value="EF_HAND_1"/>
    <property type="match status" value="1"/>
</dbReference>
<dbReference type="GO" id="GO:0005509">
    <property type="term" value="F:calcium ion binding"/>
    <property type="evidence" value="ECO:0007669"/>
    <property type="project" value="InterPro"/>
</dbReference>
<dbReference type="CDD" id="cd00051">
    <property type="entry name" value="EFh"/>
    <property type="match status" value="1"/>
</dbReference>
<dbReference type="InterPro" id="IPR002048">
    <property type="entry name" value="EF_hand_dom"/>
</dbReference>
<dbReference type="InterPro" id="IPR051581">
    <property type="entry name" value="Ca-bind"/>
</dbReference>
<dbReference type="OrthoDB" id="288513at2759"/>
<dbReference type="SMART" id="SM00054">
    <property type="entry name" value="EFh"/>
    <property type="match status" value="3"/>
</dbReference>
<gene>
    <name evidence="5" type="ORF">PSON_ATCC_30995.1.T1650050</name>
</gene>
<comment type="caution">
    <text evidence="5">The sequence shown here is derived from an EMBL/GenBank/DDBJ whole genome shotgun (WGS) entry which is preliminary data.</text>
</comment>
<dbReference type="Pfam" id="PF13499">
    <property type="entry name" value="EF-hand_7"/>
    <property type="match status" value="1"/>
</dbReference>
<protein>
    <recommendedName>
        <fullName evidence="4">EF-hand domain-containing protein</fullName>
    </recommendedName>
</protein>
<sequence length="474" mass="56284">MLNSQTKKKLLKLFNKLEESEIHSESLRQILCSQEEFEPYSVFKKISNNGYISCQEIYHLLQQNGLIVQLEQVTPIIKWYSQKCDNRLTYGDFLQIVLPANNLELRQLVSQKPTFSKEISYEIEYGVCRIFYKEVQIADEIQPYKQDLIQTPDFDIRMAFQTIDQFNSGFIQMDLLEHFVNRDCNALMRRLDQNRDSQIDLEDFRIALEAQYGNVHSSKSTTTSTVTSIKQIEVQNQFPNRRAKQSVAKHIDRNKKIVQQKKVQCYDMDYLAEALKIISELEFENEFRKEELGYLQYDFLELFSFFDQDKTGKLAPGDVKAALEELEIYPTQSQLYLWMKRYDIDRDGKWNIREFLAAFKPINYQKINIRQLDKEILNAVKNVIKTEIENEVAIECVKKKLSQRPNFNLKSLFTVITSNQIIIEKELRTFLENHGVYLDDKNRELLMRRFDRNQQQYITYSDFLNEMQPKQPKL</sequence>
<evidence type="ECO:0000313" key="5">
    <source>
        <dbReference type="EMBL" id="CAD8126158.1"/>
    </source>
</evidence>
<evidence type="ECO:0000313" key="6">
    <source>
        <dbReference type="Proteomes" id="UP000692954"/>
    </source>
</evidence>
<evidence type="ECO:0000259" key="4">
    <source>
        <dbReference type="PROSITE" id="PS50222"/>
    </source>
</evidence>
<dbReference type="PROSITE" id="PS50222">
    <property type="entry name" value="EF_HAND_2"/>
    <property type="match status" value="1"/>
</dbReference>
<evidence type="ECO:0000256" key="2">
    <source>
        <dbReference type="ARBA" id="ARBA00022737"/>
    </source>
</evidence>
<organism evidence="5 6">
    <name type="scientific">Paramecium sonneborni</name>
    <dbReference type="NCBI Taxonomy" id="65129"/>
    <lineage>
        <taxon>Eukaryota</taxon>
        <taxon>Sar</taxon>
        <taxon>Alveolata</taxon>
        <taxon>Ciliophora</taxon>
        <taxon>Intramacronucleata</taxon>
        <taxon>Oligohymenophorea</taxon>
        <taxon>Peniculida</taxon>
        <taxon>Parameciidae</taxon>
        <taxon>Paramecium</taxon>
    </lineage>
</organism>
<dbReference type="EMBL" id="CAJJDN010000165">
    <property type="protein sequence ID" value="CAD8126158.1"/>
    <property type="molecule type" value="Genomic_DNA"/>
</dbReference>
<keyword evidence="1" id="KW-0479">Metal-binding</keyword>
<proteinExistence type="predicted"/>
<dbReference type="Proteomes" id="UP000692954">
    <property type="component" value="Unassembled WGS sequence"/>
</dbReference>
<evidence type="ECO:0000256" key="3">
    <source>
        <dbReference type="ARBA" id="ARBA00022837"/>
    </source>
</evidence>
<dbReference type="InterPro" id="IPR018247">
    <property type="entry name" value="EF_Hand_1_Ca_BS"/>
</dbReference>
<dbReference type="PANTHER" id="PTHR34524">
    <property type="entry name" value="CALCYPHOSIN"/>
    <property type="match status" value="1"/>
</dbReference>
<name>A0A8S1RDM0_9CILI</name>
<evidence type="ECO:0000256" key="1">
    <source>
        <dbReference type="ARBA" id="ARBA00022723"/>
    </source>
</evidence>
<reference evidence="5" key="1">
    <citation type="submission" date="2021-01" db="EMBL/GenBank/DDBJ databases">
        <authorList>
            <consortium name="Genoscope - CEA"/>
            <person name="William W."/>
        </authorList>
    </citation>
    <scope>NUCLEOTIDE SEQUENCE</scope>
</reference>
<accession>A0A8S1RDM0</accession>